<dbReference type="Gramene" id="TraesCLE_scaffold_099488_01G000200.1">
    <property type="protein sequence ID" value="TraesCLE_scaffold_099488_01G000200.1"/>
    <property type="gene ID" value="TraesCLE_scaffold_099488_01G000200"/>
</dbReference>
<name>A0A3B6NP51_WHEAT</name>
<dbReference type="Gramene" id="TraesCS6A02G157800.1">
    <property type="protein sequence ID" value="TraesCS6A02G157800.1.cds1"/>
    <property type="gene ID" value="TraesCS6A02G157800"/>
</dbReference>
<proteinExistence type="predicted"/>
<evidence type="ECO:0000313" key="3">
    <source>
        <dbReference type="Proteomes" id="UP000019116"/>
    </source>
</evidence>
<dbReference type="Proteomes" id="UP000019116">
    <property type="component" value="Chromosome 6A"/>
</dbReference>
<sequence>MGWRPQLDLYKSRSRTRLPTNNPHTRPAQVPQPQPHCAALHWTHGRARAAAGRRGARGRETGAAAMVEGGSGAGATSTCRRGGGGGGVVGPAARRCCGGGCGLGRLVRRLRRQGRQALCAARPAAASSSSSAAGALRGCQYDPLSYARNFDQSGFGDPDPDADAASLYYSYTFSSRFVLAPGSAASSAASVAAVAPAPNGLVVASRPTAASH</sequence>
<keyword evidence="3" id="KW-1185">Reference proteome</keyword>
<dbReference type="Gramene" id="TraesCAD_scaffold_050020_01G000200.1">
    <property type="protein sequence ID" value="TraesCAD_scaffold_050020_01G000200.1"/>
    <property type="gene ID" value="TraesCAD_scaffold_050020_01G000200"/>
</dbReference>
<dbReference type="EnsemblPlants" id="TraesCS6A02G157800.1">
    <property type="protein sequence ID" value="TraesCS6A02G157800.1.cds1"/>
    <property type="gene ID" value="TraesCS6A02G157800"/>
</dbReference>
<accession>A0A3B6NP51</accession>
<dbReference type="AlphaFoldDB" id="A0A3B6NP51"/>
<dbReference type="Gramene" id="TraesJUL6A03G03319930.1">
    <property type="protein sequence ID" value="TraesJUL6A03G03319930.1.CDS1"/>
    <property type="gene ID" value="TraesJUL6A03G03319930"/>
</dbReference>
<feature type="region of interest" description="Disordered" evidence="1">
    <location>
        <begin position="1"/>
        <end position="33"/>
    </location>
</feature>
<reference evidence="2" key="2">
    <citation type="submission" date="2018-10" db="UniProtKB">
        <authorList>
            <consortium name="EnsemblPlants"/>
        </authorList>
    </citation>
    <scope>IDENTIFICATION</scope>
</reference>
<reference evidence="2" key="1">
    <citation type="submission" date="2018-08" db="EMBL/GenBank/DDBJ databases">
        <authorList>
            <person name="Rossello M."/>
        </authorList>
    </citation>
    <scope>NUCLEOTIDE SEQUENCE [LARGE SCALE GENOMIC DNA]</scope>
    <source>
        <strain evidence="2">cv. Chinese Spring</strain>
    </source>
</reference>
<dbReference type="OrthoDB" id="1272441at2759"/>
<dbReference type="PANTHER" id="PTHR33168">
    <property type="entry name" value="STRESS INDUCED PROTEIN-RELATED"/>
    <property type="match status" value="1"/>
</dbReference>
<protein>
    <submittedName>
        <fullName evidence="2">Uncharacterized protein</fullName>
    </submittedName>
</protein>
<evidence type="ECO:0000256" key="1">
    <source>
        <dbReference type="SAM" id="MobiDB-lite"/>
    </source>
</evidence>
<dbReference type="Gramene" id="TraesROB_scaffold_084065_01G000200.1">
    <property type="protein sequence ID" value="TraesROB_scaffold_084065_01G000200.1"/>
    <property type="gene ID" value="TraesROB_scaffold_084065_01G000200"/>
</dbReference>
<dbReference type="Gramene" id="TraesCS6A03G0382500.1">
    <property type="protein sequence ID" value="TraesCS6A03G0382500.1.CDS1"/>
    <property type="gene ID" value="TraesCS6A03G0382500"/>
</dbReference>
<organism evidence="2">
    <name type="scientific">Triticum aestivum</name>
    <name type="common">Wheat</name>
    <dbReference type="NCBI Taxonomy" id="4565"/>
    <lineage>
        <taxon>Eukaryota</taxon>
        <taxon>Viridiplantae</taxon>
        <taxon>Streptophyta</taxon>
        <taxon>Embryophyta</taxon>
        <taxon>Tracheophyta</taxon>
        <taxon>Spermatophyta</taxon>
        <taxon>Magnoliopsida</taxon>
        <taxon>Liliopsida</taxon>
        <taxon>Poales</taxon>
        <taxon>Poaceae</taxon>
        <taxon>BOP clade</taxon>
        <taxon>Pooideae</taxon>
        <taxon>Triticodae</taxon>
        <taxon>Triticeae</taxon>
        <taxon>Triticinae</taxon>
        <taxon>Triticum</taxon>
    </lineage>
</organism>
<evidence type="ECO:0000313" key="2">
    <source>
        <dbReference type="EnsemblPlants" id="TraesCS6A02G157800.1.cds1"/>
    </source>
</evidence>
<dbReference type="Gramene" id="TraesWEE_scaffold_082486_01G000200.1">
    <property type="protein sequence ID" value="TraesWEE_scaffold_082486_01G000200.1"/>
    <property type="gene ID" value="TraesWEE_scaffold_082486_01G000200"/>
</dbReference>